<gene>
    <name evidence="1" type="primary">mat1-1-2</name>
</gene>
<evidence type="ECO:0000313" key="1">
    <source>
        <dbReference type="EMBL" id="AKE48502.1"/>
    </source>
</evidence>
<dbReference type="Pfam" id="PF17043">
    <property type="entry name" value="MAT1-1-2"/>
    <property type="match status" value="1"/>
</dbReference>
<name>A0A0K0MK68_USTVR</name>
<evidence type="ECO:0000313" key="2">
    <source>
        <dbReference type="EMBL" id="AKE48506.1"/>
    </source>
</evidence>
<dbReference type="EMBL" id="KM096572">
    <property type="protein sequence ID" value="AKE48502.1"/>
    <property type="molecule type" value="Genomic_DNA"/>
</dbReference>
<dbReference type="AlphaFoldDB" id="A0A0K0MK68"/>
<accession>A0A0K0MK68</accession>
<sequence length="400" mass="45805">MDSIYHFAPLWERPELVSLPREALDDIRLRSTELFLKKHHPEAPKFLSLNQLFDSSSTENEILQRLRHPDSAQDVYAIDVVKSSLVAWYNTSVPIFSRDPHQGLPPDSVINFDSNGTQLLTWSRRFSHEQNKISNLGLMAMLFTTENWLPPQDPNLRTASLISSVTTTILFASYLISSEGLQNLRFHKVSAAECDEAISLFIRASWQVAREGSSKFNGPPGDEFGTSLNEIKLNSNGKRLLTKIGHQQWHVAPYWHPCRRVPGSSWNKHIRNFNRPIFHAEPSSSNAVFISLPNTMLALTQPWETYYSELRSRFDRTGRFRTTHTAAARRWQYSRLAAGTGRAYPRRRLSPEFANHILNVEQEYLLNIPLVSLILLLWKGFVITASFIRSTSQLPTFMAI</sequence>
<proteinExistence type="predicted"/>
<dbReference type="InterPro" id="IPR031472">
    <property type="entry name" value="MAT1-1-2/MatA-2/Smr1"/>
</dbReference>
<dbReference type="PHI-base" id="PHI:10830"/>
<reference evidence="1" key="1">
    <citation type="submission" date="2014-07" db="EMBL/GenBank/DDBJ databases">
        <title>A systematic study of Ichneumonosoma Meijere, Pelmatops Enderlein, Pseudopelmatops Shiraki and Soita Walker (Diptera: Tephritidae).</title>
        <authorList>
            <person name="Chen X.-L."/>
            <person name="Norrbom A."/>
            <person name="Zhu C.-D."/>
        </authorList>
    </citation>
    <scope>NUCLEOTIDE SEQUENCE</scope>
    <source>
        <strain evidence="1">UVas1-58</strain>
        <strain evidence="2">UVas2-26</strain>
    </source>
</reference>
<dbReference type="EMBL" id="KM096573">
    <property type="protein sequence ID" value="AKE48506.1"/>
    <property type="molecule type" value="Genomic_DNA"/>
</dbReference>
<protein>
    <submittedName>
        <fullName evidence="1">MAT1-1-2</fullName>
    </submittedName>
</protein>
<organism evidence="1">
    <name type="scientific">Ustilaginoidea virens</name>
    <name type="common">Rice false smut fungus</name>
    <name type="synonym">Villosiclava virens</name>
    <dbReference type="NCBI Taxonomy" id="1159556"/>
    <lineage>
        <taxon>Eukaryota</taxon>
        <taxon>Fungi</taxon>
        <taxon>Dikarya</taxon>
        <taxon>Ascomycota</taxon>
        <taxon>Pezizomycotina</taxon>
        <taxon>Sordariomycetes</taxon>
        <taxon>Hypocreomycetidae</taxon>
        <taxon>Hypocreales</taxon>
        <taxon>Clavicipitaceae</taxon>
        <taxon>Ustilaginoidea</taxon>
    </lineage>
</organism>